<dbReference type="EMBL" id="BKCJ011194427">
    <property type="protein sequence ID" value="GFD01894.1"/>
    <property type="molecule type" value="Genomic_DNA"/>
</dbReference>
<dbReference type="SUPFAM" id="SSF81442">
    <property type="entry name" value="Cytochrome c oxidase subunit I-like"/>
    <property type="match status" value="1"/>
</dbReference>
<evidence type="ECO:0000256" key="2">
    <source>
        <dbReference type="SAM" id="Phobius"/>
    </source>
</evidence>
<dbReference type="InterPro" id="IPR036927">
    <property type="entry name" value="Cyt_c_oxase-like_su1_sf"/>
</dbReference>
<dbReference type="Gene3D" id="1.20.210.10">
    <property type="entry name" value="Cytochrome c oxidase-like, subunit I domain"/>
    <property type="match status" value="1"/>
</dbReference>
<keyword evidence="2" id="KW-0472">Membrane</keyword>
<feature type="non-terminal residue" evidence="3">
    <location>
        <position position="144"/>
    </location>
</feature>
<protein>
    <submittedName>
        <fullName evidence="3">Uncharacterized protein</fullName>
    </submittedName>
</protein>
<keyword evidence="2" id="KW-1133">Transmembrane helix</keyword>
<sequence length="144" mass="15648">MKATLIVDEPDDYQAWFAKQSPNSANADMMASYKKTSEQAGLGKGGSQGARAAAIEETGESPATPLASQSAIQDHKMIARQFLITGIFWAIIGGTLSSLFRLQLGWPEATLDWLQPFLGKWIEGGKLNPEFYLALVTMHGTIMV</sequence>
<feature type="transmembrane region" description="Helical" evidence="2">
    <location>
        <begin position="82"/>
        <end position="104"/>
    </location>
</feature>
<evidence type="ECO:0000313" key="3">
    <source>
        <dbReference type="EMBL" id="GFD01894.1"/>
    </source>
</evidence>
<name>A0A699SYU6_TANCI</name>
<proteinExistence type="predicted"/>
<reference evidence="3" key="1">
    <citation type="journal article" date="2019" name="Sci. Rep.">
        <title>Draft genome of Tanacetum cinerariifolium, the natural source of mosquito coil.</title>
        <authorList>
            <person name="Yamashiro T."/>
            <person name="Shiraishi A."/>
            <person name="Satake H."/>
            <person name="Nakayama K."/>
        </authorList>
    </citation>
    <scope>NUCLEOTIDE SEQUENCE</scope>
</reference>
<evidence type="ECO:0000256" key="1">
    <source>
        <dbReference type="SAM" id="MobiDB-lite"/>
    </source>
</evidence>
<comment type="caution">
    <text evidence="3">The sequence shown here is derived from an EMBL/GenBank/DDBJ whole genome shotgun (WGS) entry which is preliminary data.</text>
</comment>
<keyword evidence="2" id="KW-0812">Transmembrane</keyword>
<gene>
    <name evidence="3" type="ORF">Tci_873863</name>
</gene>
<organism evidence="3">
    <name type="scientific">Tanacetum cinerariifolium</name>
    <name type="common">Dalmatian daisy</name>
    <name type="synonym">Chrysanthemum cinerariifolium</name>
    <dbReference type="NCBI Taxonomy" id="118510"/>
    <lineage>
        <taxon>Eukaryota</taxon>
        <taxon>Viridiplantae</taxon>
        <taxon>Streptophyta</taxon>
        <taxon>Embryophyta</taxon>
        <taxon>Tracheophyta</taxon>
        <taxon>Spermatophyta</taxon>
        <taxon>Magnoliopsida</taxon>
        <taxon>eudicotyledons</taxon>
        <taxon>Gunneridae</taxon>
        <taxon>Pentapetalae</taxon>
        <taxon>asterids</taxon>
        <taxon>campanulids</taxon>
        <taxon>Asterales</taxon>
        <taxon>Asteraceae</taxon>
        <taxon>Asteroideae</taxon>
        <taxon>Anthemideae</taxon>
        <taxon>Anthemidinae</taxon>
        <taxon>Tanacetum</taxon>
    </lineage>
</organism>
<feature type="region of interest" description="Disordered" evidence="1">
    <location>
        <begin position="38"/>
        <end position="67"/>
    </location>
</feature>
<accession>A0A699SYU6</accession>
<dbReference type="AlphaFoldDB" id="A0A699SYU6"/>